<feature type="transmembrane region" description="Helical" evidence="8">
    <location>
        <begin position="254"/>
        <end position="273"/>
    </location>
</feature>
<dbReference type="InterPro" id="IPR010656">
    <property type="entry name" value="DctM"/>
</dbReference>
<keyword evidence="5 8" id="KW-0812">Transmembrane</keyword>
<dbReference type="GO" id="GO:0005886">
    <property type="term" value="C:plasma membrane"/>
    <property type="evidence" value="ECO:0007669"/>
    <property type="project" value="UniProtKB-SubCell"/>
</dbReference>
<feature type="transmembrane region" description="Helical" evidence="8">
    <location>
        <begin position="86"/>
        <end position="111"/>
    </location>
</feature>
<feature type="transmembrane region" description="Helical" evidence="8">
    <location>
        <begin position="565"/>
        <end position="588"/>
    </location>
</feature>
<accession>A0LLP7</accession>
<feature type="transmembrane region" description="Helical" evidence="8">
    <location>
        <begin position="343"/>
        <end position="363"/>
    </location>
</feature>
<evidence type="ECO:0000313" key="11">
    <source>
        <dbReference type="EMBL" id="ABK18349.1"/>
    </source>
</evidence>
<feature type="transmembrane region" description="Helical" evidence="8">
    <location>
        <begin position="177"/>
        <end position="208"/>
    </location>
</feature>
<dbReference type="InParanoid" id="A0LLP7"/>
<evidence type="ECO:0000256" key="1">
    <source>
        <dbReference type="ARBA" id="ARBA00004429"/>
    </source>
</evidence>
<dbReference type="PANTHER" id="PTHR33362">
    <property type="entry name" value="SIALIC ACID TRAP TRANSPORTER PERMEASE PROTEIN SIAT-RELATED"/>
    <property type="match status" value="1"/>
</dbReference>
<dbReference type="KEGG" id="sfu:Sfum_2671"/>
<evidence type="ECO:0000256" key="8">
    <source>
        <dbReference type="SAM" id="Phobius"/>
    </source>
</evidence>
<feature type="transmembrane region" description="Helical" evidence="8">
    <location>
        <begin position="528"/>
        <end position="553"/>
    </location>
</feature>
<feature type="domain" description="Tripartite ATP-independent periplasmic transporters DctQ component" evidence="9">
    <location>
        <begin position="23"/>
        <end position="151"/>
    </location>
</feature>
<feature type="transmembrane region" description="Helical" evidence="8">
    <location>
        <begin position="6"/>
        <end position="28"/>
    </location>
</feature>
<sequence>MRALSLISGAGEGIVVATFLLLTAMPLVDLLGRPLANFHIPGASTYTQQLTFCLTFLGGLLATWTGKHLTLSTAALLPEGRVRRTAEYLASCTAAVVTAVLTYAGVGVVLAERQQGQKLSFGLPVWISESVMPIALGLMALVYIYRSSRGWPGRVGVAAIVGAVFALGLISPAHSIAWLLGGLLLAATLVGSPVFAAMSGMGLILFWRDATPVAAVSAEIYRLIASPTLPAIPLLTAIGFVLAETRAPHRLVRFFHAIFGFMPGGVAVLVAAVCALFTAFTGGSGVTIIALGGLVYPILIEDGYSERFSLGLVTAAGSLGLLFPPSLPVILYSVVAKIPADQLFLAGLAPGLLLLLLVAAHGINVGRKLESRRQPFVWREALAATWEAKWELSIPVVMLLMFATGIASLLETSAFACAYTIFIACFIQRDLHPFKQLPRVLVSAAVLVGAVLTLLSCAMGLTSYLVDAQIPDRLLGFVKTHIESPLVFLLALNLLLLVLGSVLEIFSAIIVLTPLIVPLGVAFGIHPVHLGVIFLANLELGFLFPPVGLNLFLSSSRFGKPMVELYRDVLPLLVILGIGVLLITYAPVLSLGIPRLLGFF</sequence>
<dbReference type="Pfam" id="PF04290">
    <property type="entry name" value="DctQ"/>
    <property type="match status" value="1"/>
</dbReference>
<keyword evidence="12" id="KW-1185">Reference proteome</keyword>
<evidence type="ECO:0000259" key="9">
    <source>
        <dbReference type="Pfam" id="PF04290"/>
    </source>
</evidence>
<proteinExistence type="predicted"/>
<keyword evidence="7 8" id="KW-0472">Membrane</keyword>
<dbReference type="GO" id="GO:0022857">
    <property type="term" value="F:transmembrane transporter activity"/>
    <property type="evidence" value="ECO:0007669"/>
    <property type="project" value="TreeGrafter"/>
</dbReference>
<feature type="domain" description="TRAP C4-dicarboxylate transport system permease DctM subunit" evidence="10">
    <location>
        <begin position="183"/>
        <end position="587"/>
    </location>
</feature>
<dbReference type="eggNOG" id="COG1593">
    <property type="taxonomic scope" value="Bacteria"/>
</dbReference>
<feature type="transmembrane region" description="Helical" evidence="8">
    <location>
        <begin position="220"/>
        <end position="242"/>
    </location>
</feature>
<feature type="transmembrane region" description="Helical" evidence="8">
    <location>
        <begin position="279"/>
        <end position="299"/>
    </location>
</feature>
<dbReference type="PANTHER" id="PTHR33362:SF5">
    <property type="entry name" value="C4-DICARBOXYLATE TRAP TRANSPORTER LARGE PERMEASE PROTEIN DCTM"/>
    <property type="match status" value="1"/>
</dbReference>
<feature type="transmembrane region" description="Helical" evidence="8">
    <location>
        <begin position="49"/>
        <end position="66"/>
    </location>
</feature>
<keyword evidence="6 8" id="KW-1133">Transmembrane helix</keyword>
<dbReference type="InterPro" id="IPR055348">
    <property type="entry name" value="DctQ"/>
</dbReference>
<feature type="transmembrane region" description="Helical" evidence="8">
    <location>
        <begin position="486"/>
        <end position="516"/>
    </location>
</feature>
<feature type="transmembrane region" description="Helical" evidence="8">
    <location>
        <begin position="441"/>
        <end position="466"/>
    </location>
</feature>
<evidence type="ECO:0000256" key="6">
    <source>
        <dbReference type="ARBA" id="ARBA00022989"/>
    </source>
</evidence>
<dbReference type="RefSeq" id="WP_011699516.1">
    <property type="nucleotide sequence ID" value="NC_008554.1"/>
</dbReference>
<name>A0LLP7_SYNFM</name>
<dbReference type="Proteomes" id="UP000001784">
    <property type="component" value="Chromosome"/>
</dbReference>
<dbReference type="InterPro" id="IPR004681">
    <property type="entry name" value="TRAP_DctM"/>
</dbReference>
<keyword evidence="2" id="KW-0813">Transport</keyword>
<dbReference type="AlphaFoldDB" id="A0LLP7"/>
<feature type="transmembrane region" description="Helical" evidence="8">
    <location>
        <begin position="311"/>
        <end position="331"/>
    </location>
</feature>
<evidence type="ECO:0000256" key="2">
    <source>
        <dbReference type="ARBA" id="ARBA00022448"/>
    </source>
</evidence>
<dbReference type="eggNOG" id="COG3090">
    <property type="taxonomic scope" value="Bacteria"/>
</dbReference>
<keyword evidence="3" id="KW-1003">Cell membrane</keyword>
<organism evidence="11 12">
    <name type="scientific">Syntrophobacter fumaroxidans (strain DSM 10017 / MPOB)</name>
    <dbReference type="NCBI Taxonomy" id="335543"/>
    <lineage>
        <taxon>Bacteria</taxon>
        <taxon>Pseudomonadati</taxon>
        <taxon>Thermodesulfobacteriota</taxon>
        <taxon>Syntrophobacteria</taxon>
        <taxon>Syntrophobacterales</taxon>
        <taxon>Syntrophobacteraceae</taxon>
        <taxon>Syntrophobacter</taxon>
    </lineage>
</organism>
<feature type="transmembrane region" description="Helical" evidence="8">
    <location>
        <begin position="123"/>
        <end position="145"/>
    </location>
</feature>
<dbReference type="EMBL" id="CP000478">
    <property type="protein sequence ID" value="ABK18349.1"/>
    <property type="molecule type" value="Genomic_DNA"/>
</dbReference>
<reference evidence="11 12" key="1">
    <citation type="submission" date="2006-10" db="EMBL/GenBank/DDBJ databases">
        <title>Complete sequence of Syntrophobacter fumaroxidans MPOB.</title>
        <authorList>
            <consortium name="US DOE Joint Genome Institute"/>
            <person name="Copeland A."/>
            <person name="Lucas S."/>
            <person name="Lapidus A."/>
            <person name="Barry K."/>
            <person name="Detter J.C."/>
            <person name="Glavina del Rio T."/>
            <person name="Hammon N."/>
            <person name="Israni S."/>
            <person name="Pitluck S."/>
            <person name="Goltsman E.G."/>
            <person name="Martinez M."/>
            <person name="Schmutz J."/>
            <person name="Larimer F."/>
            <person name="Land M."/>
            <person name="Hauser L."/>
            <person name="Kyrpides N."/>
            <person name="Kim E."/>
            <person name="Boone D.R."/>
            <person name="Brockman F."/>
            <person name="Culley D."/>
            <person name="Ferry J."/>
            <person name="Gunsalus R."/>
            <person name="McInerney M.J."/>
            <person name="Morrison M."/>
            <person name="Plugge C."/>
            <person name="Rohlin L."/>
            <person name="Scholten J."/>
            <person name="Sieber J."/>
            <person name="Stams A.J.M."/>
            <person name="Worm P."/>
            <person name="Henstra A.M."/>
            <person name="Richardson P."/>
        </authorList>
    </citation>
    <scope>NUCLEOTIDE SEQUENCE [LARGE SCALE GENOMIC DNA]</scope>
    <source>
        <strain evidence="12">DSM 10017 / MPOB</strain>
    </source>
</reference>
<gene>
    <name evidence="11" type="ordered locus">Sfum_2671</name>
</gene>
<protein>
    <submittedName>
        <fullName evidence="11">TRAP dicarboxylate transporter, DctM subunit</fullName>
    </submittedName>
</protein>
<evidence type="ECO:0000256" key="7">
    <source>
        <dbReference type="ARBA" id="ARBA00023136"/>
    </source>
</evidence>
<dbReference type="HOGENOM" id="CLU_019824_4_1_7"/>
<comment type="subcellular location">
    <subcellularLocation>
        <location evidence="1">Cell inner membrane</location>
        <topology evidence="1">Multi-pass membrane protein</topology>
    </subcellularLocation>
</comment>
<feature type="transmembrane region" description="Helical" evidence="8">
    <location>
        <begin position="396"/>
        <end position="429"/>
    </location>
</feature>
<dbReference type="Pfam" id="PF06808">
    <property type="entry name" value="DctM"/>
    <property type="match status" value="1"/>
</dbReference>
<keyword evidence="4" id="KW-0997">Cell inner membrane</keyword>
<dbReference type="STRING" id="335543.Sfum_2671"/>
<evidence type="ECO:0000256" key="5">
    <source>
        <dbReference type="ARBA" id="ARBA00022692"/>
    </source>
</evidence>
<evidence type="ECO:0000256" key="3">
    <source>
        <dbReference type="ARBA" id="ARBA00022475"/>
    </source>
</evidence>
<dbReference type="NCBIfam" id="TIGR00786">
    <property type="entry name" value="dctM"/>
    <property type="match status" value="1"/>
</dbReference>
<feature type="transmembrane region" description="Helical" evidence="8">
    <location>
        <begin position="151"/>
        <end position="170"/>
    </location>
</feature>
<evidence type="ECO:0000256" key="4">
    <source>
        <dbReference type="ARBA" id="ARBA00022519"/>
    </source>
</evidence>
<evidence type="ECO:0000259" key="10">
    <source>
        <dbReference type="Pfam" id="PF06808"/>
    </source>
</evidence>
<evidence type="ECO:0000313" key="12">
    <source>
        <dbReference type="Proteomes" id="UP000001784"/>
    </source>
</evidence>